<protein>
    <submittedName>
        <fullName evidence="3">TadE/TadG family type IV pilus assembly protein</fullName>
    </submittedName>
</protein>
<dbReference type="EMBL" id="CP154795">
    <property type="protein sequence ID" value="XAN09116.1"/>
    <property type="molecule type" value="Genomic_DNA"/>
</dbReference>
<evidence type="ECO:0000313" key="3">
    <source>
        <dbReference type="EMBL" id="XAN09116.1"/>
    </source>
</evidence>
<evidence type="ECO:0000256" key="1">
    <source>
        <dbReference type="SAM" id="Phobius"/>
    </source>
</evidence>
<feature type="domain" description="TadE-like" evidence="2">
    <location>
        <begin position="14"/>
        <end position="52"/>
    </location>
</feature>
<feature type="transmembrane region" description="Helical" evidence="1">
    <location>
        <begin position="15"/>
        <end position="38"/>
    </location>
</feature>
<sequence length="123" mass="12980">MKGPVRDERGYSESVQWAMLTPLVMLLLLGALQVAMVWHGRNTVQHAAAAAAEAESVFRAPAGSGQRAAETIASAGGVTGVAVRVNRTPNRVHVEVSGQVPVLIDLGMGQVSQRADAPVERDR</sequence>
<dbReference type="Proteomes" id="UP001442841">
    <property type="component" value="Chromosome"/>
</dbReference>
<keyword evidence="1" id="KW-1133">Transmembrane helix</keyword>
<accession>A0ABZ3FSP7</accession>
<gene>
    <name evidence="3" type="ORF">AADG42_17940</name>
</gene>
<reference evidence="3 4" key="1">
    <citation type="submission" date="2024-04" db="EMBL/GenBank/DDBJ databases">
        <title>Isolation of an actinomycete strain from pig manure.</title>
        <authorList>
            <person name="Gong T."/>
            <person name="Yu Z."/>
            <person name="An M."/>
            <person name="Wei C."/>
            <person name="Yang W."/>
            <person name="Liu L."/>
        </authorList>
    </citation>
    <scope>NUCLEOTIDE SEQUENCE [LARGE SCALE GENOMIC DNA]</scope>
    <source>
        <strain evidence="3 4">ZF39</strain>
    </source>
</reference>
<keyword evidence="1" id="KW-0812">Transmembrane</keyword>
<dbReference type="RefSeq" id="WP_425310557.1">
    <property type="nucleotide sequence ID" value="NZ_CP154795.1"/>
</dbReference>
<name>A0ABZ3FSP7_9ACTN</name>
<evidence type="ECO:0000313" key="4">
    <source>
        <dbReference type="Proteomes" id="UP001442841"/>
    </source>
</evidence>
<dbReference type="InterPro" id="IPR012495">
    <property type="entry name" value="TadE-like_dom"/>
</dbReference>
<keyword evidence="1" id="KW-0472">Membrane</keyword>
<organism evidence="3 4">
    <name type="scientific">Ammonicoccus fulvus</name>
    <dbReference type="NCBI Taxonomy" id="3138240"/>
    <lineage>
        <taxon>Bacteria</taxon>
        <taxon>Bacillati</taxon>
        <taxon>Actinomycetota</taxon>
        <taxon>Actinomycetes</taxon>
        <taxon>Propionibacteriales</taxon>
        <taxon>Propionibacteriaceae</taxon>
        <taxon>Ammonicoccus</taxon>
    </lineage>
</organism>
<evidence type="ECO:0000259" key="2">
    <source>
        <dbReference type="Pfam" id="PF07811"/>
    </source>
</evidence>
<dbReference type="Pfam" id="PF07811">
    <property type="entry name" value="TadE"/>
    <property type="match status" value="1"/>
</dbReference>
<keyword evidence="4" id="KW-1185">Reference proteome</keyword>
<proteinExistence type="predicted"/>